<accession>A0A2H5PI76</accession>
<evidence type="ECO:0000256" key="4">
    <source>
        <dbReference type="RuleBase" id="RU366043"/>
    </source>
</evidence>
<keyword evidence="1 4" id="KW-0489">Methyltransferase</keyword>
<dbReference type="GO" id="GO:0005768">
    <property type="term" value="C:endosome"/>
    <property type="evidence" value="ECO:0007669"/>
    <property type="project" value="TreeGrafter"/>
</dbReference>
<dbReference type="EMBL" id="BDQV01000077">
    <property type="protein sequence ID" value="GAY52072.1"/>
    <property type="molecule type" value="Genomic_DNA"/>
</dbReference>
<keyword evidence="2 4" id="KW-0808">Transferase</keyword>
<evidence type="ECO:0000256" key="1">
    <source>
        <dbReference type="ARBA" id="ARBA00022603"/>
    </source>
</evidence>
<dbReference type="GO" id="GO:0032259">
    <property type="term" value="P:methylation"/>
    <property type="evidence" value="ECO:0007669"/>
    <property type="project" value="UniProtKB-KW"/>
</dbReference>
<dbReference type="GO" id="GO:0008168">
    <property type="term" value="F:methyltransferase activity"/>
    <property type="evidence" value="ECO:0007669"/>
    <property type="project" value="UniProtKB-UniRule"/>
</dbReference>
<evidence type="ECO:0000313" key="5">
    <source>
        <dbReference type="EMBL" id="GAY52072.1"/>
    </source>
</evidence>
<organism evidence="5 6">
    <name type="scientific">Citrus unshiu</name>
    <name type="common">Satsuma mandarin</name>
    <name type="synonym">Citrus nobilis var. unshiu</name>
    <dbReference type="NCBI Taxonomy" id="55188"/>
    <lineage>
        <taxon>Eukaryota</taxon>
        <taxon>Viridiplantae</taxon>
        <taxon>Streptophyta</taxon>
        <taxon>Embryophyta</taxon>
        <taxon>Tracheophyta</taxon>
        <taxon>Spermatophyta</taxon>
        <taxon>Magnoliopsida</taxon>
        <taxon>eudicotyledons</taxon>
        <taxon>Gunneridae</taxon>
        <taxon>Pentapetalae</taxon>
        <taxon>rosids</taxon>
        <taxon>malvids</taxon>
        <taxon>Sapindales</taxon>
        <taxon>Rutaceae</taxon>
        <taxon>Aurantioideae</taxon>
        <taxon>Citrus</taxon>
    </lineage>
</organism>
<reference evidence="5 6" key="1">
    <citation type="journal article" date="2017" name="Front. Genet.">
        <title>Draft sequencing of the heterozygous diploid genome of Satsuma (Citrus unshiu Marc.) using a hybrid assembly approach.</title>
        <authorList>
            <person name="Shimizu T."/>
            <person name="Tanizawa Y."/>
            <person name="Mochizuki T."/>
            <person name="Nagasaki H."/>
            <person name="Yoshioka T."/>
            <person name="Toyoda A."/>
            <person name="Fujiyama A."/>
            <person name="Kaminuma E."/>
            <person name="Nakamura Y."/>
        </authorList>
    </citation>
    <scope>NUCLEOTIDE SEQUENCE [LARGE SCALE GENOMIC DNA]</scope>
    <source>
        <strain evidence="6">cv. Miyagawa wase</strain>
    </source>
</reference>
<dbReference type="GO" id="GO:0016020">
    <property type="term" value="C:membrane"/>
    <property type="evidence" value="ECO:0007669"/>
    <property type="project" value="UniProtKB-SubCell"/>
</dbReference>
<dbReference type="PANTHER" id="PTHR10108:SF1144">
    <property type="entry name" value="METHYLTRANSFERASE PMT10-RELATED"/>
    <property type="match status" value="1"/>
</dbReference>
<protein>
    <recommendedName>
        <fullName evidence="4">Methyltransferase</fullName>
        <ecNumber evidence="4">2.1.1.-</ecNumber>
    </recommendedName>
</protein>
<gene>
    <name evidence="5" type="ORF">CUMW_139150</name>
</gene>
<comment type="caution">
    <text evidence="5">The sequence shown here is derived from an EMBL/GenBank/DDBJ whole genome shotgun (WGS) entry which is preliminary data.</text>
</comment>
<name>A0A2H5PI76_CITUN</name>
<dbReference type="AlphaFoldDB" id="A0A2H5PI76"/>
<dbReference type="InterPro" id="IPR004159">
    <property type="entry name" value="Put_SAM_MeTrfase"/>
</dbReference>
<dbReference type="Pfam" id="PF03141">
    <property type="entry name" value="Methyltransf_29"/>
    <property type="match status" value="3"/>
</dbReference>
<evidence type="ECO:0000256" key="3">
    <source>
        <dbReference type="ARBA" id="ARBA00023180"/>
    </source>
</evidence>
<comment type="subcellular location">
    <subcellularLocation>
        <location evidence="4">Membrane</location>
        <topology evidence="4">Single-pass type II membrane protein</topology>
    </subcellularLocation>
</comment>
<evidence type="ECO:0000256" key="2">
    <source>
        <dbReference type="ARBA" id="ARBA00022679"/>
    </source>
</evidence>
<keyword evidence="4" id="KW-0735">Signal-anchor</keyword>
<dbReference type="GO" id="GO:0005802">
    <property type="term" value="C:trans-Golgi network"/>
    <property type="evidence" value="ECO:0007669"/>
    <property type="project" value="TreeGrafter"/>
</dbReference>
<comment type="similarity">
    <text evidence="4">Belongs to the methyltransferase superfamily.</text>
</comment>
<keyword evidence="4" id="KW-0812">Transmembrane</keyword>
<sequence length="284" mass="31827">MARQFEGEMGSLELFNDSIALAENEAKNDKGGGVTCQRVGSETKYPNGADEYLNWISEMVPDIAFGHSTRVVFDVDCGVANFEPVYGDGKIRVEQWKELVKKEGYIAMWRKPVNNTCYASHGAGVQPPICDSDDDPENLCWCEGMRHRSTELPENDYGSNNATWPACLHDPPDRPQSLQQLWMIYNVTAGCEPFDTYTRTYDQLHATGLFSVEWKRDSVSLMDELPQIATATRWVPGEGPHSSWKDLICGKRLGQLSSLIGIKPTPKGHRPIAHQGKLLQYTNN</sequence>
<keyword evidence="6" id="KW-1185">Reference proteome</keyword>
<dbReference type="Proteomes" id="UP000236630">
    <property type="component" value="Unassembled WGS sequence"/>
</dbReference>
<keyword evidence="3 4" id="KW-0325">Glycoprotein</keyword>
<dbReference type="EC" id="2.1.1.-" evidence="4"/>
<proteinExistence type="inferred from homology"/>
<evidence type="ECO:0000313" key="6">
    <source>
        <dbReference type="Proteomes" id="UP000236630"/>
    </source>
</evidence>
<dbReference type="PANTHER" id="PTHR10108">
    <property type="entry name" value="SAM-DEPENDENT METHYLTRANSFERASE"/>
    <property type="match status" value="1"/>
</dbReference>